<organism evidence="4 5">
    <name type="scientific">Volvox africanus</name>
    <dbReference type="NCBI Taxonomy" id="51714"/>
    <lineage>
        <taxon>Eukaryota</taxon>
        <taxon>Viridiplantae</taxon>
        <taxon>Chlorophyta</taxon>
        <taxon>core chlorophytes</taxon>
        <taxon>Chlorophyceae</taxon>
        <taxon>CS clade</taxon>
        <taxon>Chlamydomonadales</taxon>
        <taxon>Volvocaceae</taxon>
        <taxon>Volvox</taxon>
    </lineage>
</organism>
<sequence length="920" mass="93235">MHLSVVLACAFVLVFGAAPLYGASDSSTLLPRPTPVSGIGNATAALAAAGLLGVPLRVDYRDRDDAFDLKLLSVATGMCSLSGGCNPCTYRDSNPCQVADRYGADPSLCHLPSFLGGNVTSDTLCGIGATVDVTFTGGGSKPIATLTAFRKRGGSLLLTVTARCGWVLLPFVSTTLNQTGNSTPARVIMEGNASYLGSSSYYSRQALGANGEVERYTCFTTVLKLRGLSSSCQALNLDLNLKLRMQRLNIVDRNATISNPECQVGGAEVEATALLKMRVPQAYSNSGSIKAAAMSEEEAAAAKQKIFTNGVVATTSYFASVDPRDPQATSWLQSLASQFPIVSAVPSSETLSFLIGSVRKDSRSSQVPASDQAPLLPEALSLETCSRQSITAVTEAVVSALAPKGITEKDVSDVVCLQSPYTEVAATEVPPCAGYTSVLYNVTLNITLGPERVSGTTSSLLKGLNAVSQSSSSSGTVTPASPLQLADALVGAQLAAPWVCLSTEGQMRMISRFQLDVQLPKGPGVVEKTTTDSGYTGPAATTTTNPGPAANPDTAVARSGNNSSPATPDGGSKNTFGTVAVVAVAVAVALVVLVALVAFFAIRSVRRSKAAAQAAASAAAAATATAATLAAARGRYTYGTGALSPPPAGKLAPSTSSLSHMKKLYGEPSGLYAETSYASTYDGLGKAASPKADGAAAGIGGGAAAAVATEEGVMPWAENPSSLSPATSAAALEPFAAAVEAAAMATAVPAPPVAPTGERYTIFSGIGGMAPSECSEEEGDDAQLASNRVPMSPISLAVPPSAAGRVGPVTPPAAAIADGSQSFNARSPTSPPSGQPTPLRRNRTLKFPAAISAGSNKSNSPLAGSKNEHNVGMKLGRPEASGTEIGGSVAVGSTVWSNPMYNAPLLSCSSGDATPPASEN</sequence>
<keyword evidence="2" id="KW-1133">Transmembrane helix</keyword>
<gene>
    <name evidence="4" type="ORF">VaNZ11_003383</name>
</gene>
<dbReference type="Proteomes" id="UP001165090">
    <property type="component" value="Unassembled WGS sequence"/>
</dbReference>
<evidence type="ECO:0000313" key="5">
    <source>
        <dbReference type="Proteomes" id="UP001165090"/>
    </source>
</evidence>
<evidence type="ECO:0000256" key="2">
    <source>
        <dbReference type="SAM" id="Phobius"/>
    </source>
</evidence>
<feature type="region of interest" description="Disordered" evidence="1">
    <location>
        <begin position="522"/>
        <end position="572"/>
    </location>
</feature>
<reference evidence="4 5" key="1">
    <citation type="journal article" date="2023" name="IScience">
        <title>Expanded male sex-determining region conserved during the evolution of homothallism in the green alga Volvox.</title>
        <authorList>
            <person name="Yamamoto K."/>
            <person name="Matsuzaki R."/>
            <person name="Mahakham W."/>
            <person name="Heman W."/>
            <person name="Sekimoto H."/>
            <person name="Kawachi M."/>
            <person name="Minakuchi Y."/>
            <person name="Toyoda A."/>
            <person name="Nozaki H."/>
        </authorList>
    </citation>
    <scope>NUCLEOTIDE SEQUENCE [LARGE SCALE GENOMIC DNA]</scope>
    <source>
        <strain evidence="4 5">NIES-4468</strain>
    </source>
</reference>
<keyword evidence="5" id="KW-1185">Reference proteome</keyword>
<evidence type="ECO:0000256" key="3">
    <source>
        <dbReference type="SAM" id="SignalP"/>
    </source>
</evidence>
<feature type="chain" id="PRO_5045439465" evidence="3">
    <location>
        <begin position="17"/>
        <end position="920"/>
    </location>
</feature>
<name>A0ABQ5RVL0_9CHLO</name>
<feature type="signal peptide" evidence="3">
    <location>
        <begin position="1"/>
        <end position="16"/>
    </location>
</feature>
<keyword evidence="2" id="KW-0472">Membrane</keyword>
<proteinExistence type="predicted"/>
<evidence type="ECO:0000256" key="1">
    <source>
        <dbReference type="SAM" id="MobiDB-lite"/>
    </source>
</evidence>
<dbReference type="EMBL" id="BSDZ01000009">
    <property type="protein sequence ID" value="GLI61101.1"/>
    <property type="molecule type" value="Genomic_DNA"/>
</dbReference>
<protein>
    <submittedName>
        <fullName evidence="4">Uncharacterized protein</fullName>
    </submittedName>
</protein>
<comment type="caution">
    <text evidence="4">The sequence shown here is derived from an EMBL/GenBank/DDBJ whole genome shotgun (WGS) entry which is preliminary data.</text>
</comment>
<accession>A0ABQ5RVL0</accession>
<feature type="compositionally biased region" description="Low complexity" evidence="1">
    <location>
        <begin position="536"/>
        <end position="555"/>
    </location>
</feature>
<feature type="transmembrane region" description="Helical" evidence="2">
    <location>
        <begin position="576"/>
        <end position="602"/>
    </location>
</feature>
<feature type="compositionally biased region" description="Polar residues" evidence="1">
    <location>
        <begin position="559"/>
        <end position="572"/>
    </location>
</feature>
<feature type="compositionally biased region" description="Polar residues" evidence="1">
    <location>
        <begin position="853"/>
        <end position="862"/>
    </location>
</feature>
<feature type="region of interest" description="Disordered" evidence="1">
    <location>
        <begin position="802"/>
        <end position="884"/>
    </location>
</feature>
<keyword evidence="2" id="KW-0812">Transmembrane</keyword>
<keyword evidence="3" id="KW-0732">Signal</keyword>
<evidence type="ECO:0000313" key="4">
    <source>
        <dbReference type="EMBL" id="GLI61101.1"/>
    </source>
</evidence>